<evidence type="ECO:0000256" key="5">
    <source>
        <dbReference type="ARBA" id="ARBA00022490"/>
    </source>
</evidence>
<keyword evidence="13 15" id="KW-0175">Coiled coil</keyword>
<feature type="region of interest" description="Disordered" evidence="16">
    <location>
        <begin position="228"/>
        <end position="268"/>
    </location>
</feature>
<dbReference type="Gene3D" id="1.20.5.340">
    <property type="match status" value="1"/>
</dbReference>
<dbReference type="FunFam" id="1.20.5.730:FF:000005">
    <property type="entry name" value="RABaptiN (Rab effector)"/>
    <property type="match status" value="1"/>
</dbReference>
<evidence type="ECO:0000256" key="4">
    <source>
        <dbReference type="ARBA" id="ARBA00022448"/>
    </source>
</evidence>
<evidence type="ECO:0000256" key="1">
    <source>
        <dbReference type="ARBA" id="ARBA00004412"/>
    </source>
</evidence>
<feature type="compositionally biased region" description="Basic and acidic residues" evidence="16">
    <location>
        <begin position="228"/>
        <end position="241"/>
    </location>
</feature>
<evidence type="ECO:0000256" key="16">
    <source>
        <dbReference type="SAM" id="MobiDB-lite"/>
    </source>
</evidence>
<organism evidence="18 19">
    <name type="scientific">Crassostrea virginica</name>
    <name type="common">Eastern oyster</name>
    <dbReference type="NCBI Taxonomy" id="6565"/>
    <lineage>
        <taxon>Eukaryota</taxon>
        <taxon>Metazoa</taxon>
        <taxon>Spiralia</taxon>
        <taxon>Lophotrochozoa</taxon>
        <taxon>Mollusca</taxon>
        <taxon>Bivalvia</taxon>
        <taxon>Autobranchia</taxon>
        <taxon>Pteriomorphia</taxon>
        <taxon>Ostreida</taxon>
        <taxon>Ostreoidea</taxon>
        <taxon>Ostreidae</taxon>
        <taxon>Crassostrea</taxon>
    </lineage>
</organism>
<feature type="coiled-coil region" evidence="15">
    <location>
        <begin position="292"/>
        <end position="326"/>
    </location>
</feature>
<dbReference type="PANTHER" id="PTHR31179:SF7">
    <property type="entry name" value="FYVE-TYPE DOMAIN-CONTAINING PROTEIN"/>
    <property type="match status" value="1"/>
</dbReference>
<evidence type="ECO:0000256" key="9">
    <source>
        <dbReference type="ARBA" id="ARBA00022753"/>
    </source>
</evidence>
<dbReference type="GO" id="GO:0005769">
    <property type="term" value="C:early endosome"/>
    <property type="evidence" value="ECO:0007669"/>
    <property type="project" value="UniProtKB-SubCell"/>
</dbReference>
<evidence type="ECO:0000256" key="13">
    <source>
        <dbReference type="ARBA" id="ARBA00023054"/>
    </source>
</evidence>
<evidence type="ECO:0000256" key="10">
    <source>
        <dbReference type="ARBA" id="ARBA00022771"/>
    </source>
</evidence>
<feature type="compositionally biased region" description="Low complexity" evidence="16">
    <location>
        <begin position="181"/>
        <end position="191"/>
    </location>
</feature>
<keyword evidence="11" id="KW-0862">Zinc</keyword>
<evidence type="ECO:0000256" key="7">
    <source>
        <dbReference type="ARBA" id="ARBA00022583"/>
    </source>
</evidence>
<feature type="region of interest" description="Disordered" evidence="16">
    <location>
        <begin position="178"/>
        <end position="202"/>
    </location>
</feature>
<reference evidence="19" key="1">
    <citation type="submission" date="2025-08" db="UniProtKB">
        <authorList>
            <consortium name="RefSeq"/>
        </authorList>
    </citation>
    <scope>IDENTIFICATION</scope>
    <source>
        <tissue evidence="19">Whole sample</tissue>
    </source>
</reference>
<keyword evidence="6" id="KW-0597">Phosphoprotein</keyword>
<dbReference type="InterPro" id="IPR003914">
    <property type="entry name" value="Rabaptin"/>
</dbReference>
<dbReference type="GeneID" id="111133563"/>
<dbReference type="InterPro" id="IPR000306">
    <property type="entry name" value="Znf_FYVE"/>
</dbReference>
<dbReference type="Gene3D" id="1.20.5.730">
    <property type="entry name" value="Single helix bin"/>
    <property type="match status" value="1"/>
</dbReference>
<feature type="compositionally biased region" description="Basic and acidic residues" evidence="16">
    <location>
        <begin position="192"/>
        <end position="202"/>
    </location>
</feature>
<dbReference type="GO" id="GO:0015031">
    <property type="term" value="P:protein transport"/>
    <property type="evidence" value="ECO:0007669"/>
    <property type="project" value="UniProtKB-KW"/>
</dbReference>
<keyword evidence="10 14" id="KW-0863">Zinc-finger</keyword>
<dbReference type="InterPro" id="IPR013083">
    <property type="entry name" value="Znf_RING/FYVE/PHD"/>
</dbReference>
<dbReference type="PRINTS" id="PR01432">
    <property type="entry name" value="RABAPTIN"/>
</dbReference>
<feature type="coiled-coil region" evidence="15">
    <location>
        <begin position="575"/>
        <end position="694"/>
    </location>
</feature>
<evidence type="ECO:0000256" key="12">
    <source>
        <dbReference type="ARBA" id="ARBA00022927"/>
    </source>
</evidence>
<dbReference type="InterPro" id="IPR017455">
    <property type="entry name" value="Znf_FYVE-rel"/>
</dbReference>
<gene>
    <name evidence="19" type="primary">LOC111133563</name>
</gene>
<keyword evidence="5" id="KW-0963">Cytoplasm</keyword>
<feature type="compositionally biased region" description="Polar residues" evidence="16">
    <location>
        <begin position="242"/>
        <end position="261"/>
    </location>
</feature>
<evidence type="ECO:0000256" key="15">
    <source>
        <dbReference type="SAM" id="Coils"/>
    </source>
</evidence>
<comment type="subcellular location">
    <subcellularLocation>
        <location evidence="2">Cytoplasm</location>
    </subcellularLocation>
    <subcellularLocation>
        <location evidence="1">Early endosome</location>
    </subcellularLocation>
</comment>
<dbReference type="SUPFAM" id="SSF57903">
    <property type="entry name" value="FYVE/PHD zinc finger"/>
    <property type="match status" value="1"/>
</dbReference>
<dbReference type="SMART" id="SM00064">
    <property type="entry name" value="FYVE"/>
    <property type="match status" value="1"/>
</dbReference>
<sequence length="968" mass="111972">MSGSEEFGPLETASVDPSDELEQLRDKVKVLEQHEADFGQKRAKFKEIYMQKEKELESEKAKLQETESELKTVKEEYERLKGEMEGIKMAVAYSESNRQDEIEAMRRQCKEEIDTLQSLLNEVRNEASTSTAMQYEQEQKKLKELCEKYEDEVRELRSRLNQDGEGFLSSVAKQLKQMAPGSLAGSSSSLAQEHESLEDDMRKAQADAEILKSVVMPLEEEIRSLKEQLHEARGRGKDGQESHVTPGNKHSTPDTQSLSEMDQSRDPEERIKELLKYLKAEKASRKDLEMYVAVLSTQKNVFEEEADKLKKDLDDVCRILEEEKKSHEGLRQTWQMANDQFLESQRLMMMDLRRMESVLTVEQQRQIEELKMKDRKREAQEKRVKDLEEMRNKQQQEQERHKLVVEALLNNLRRLNRHALNKMEQASEKLQAVENHDFSNVLKVQNEALSQGSNSSINLLTADDTQIKKSTSNDPLEMTGESREQELSTPDDGLRVQISPEKTLHMPHLSEAQKKAITDPTPELMARQSLMATARQTDSRISLEGRRMVSEKEWELLQKQLIEAREKAGKPCDMCNNYEAQLQNIQDDYKKEQMKAKSLERRLNHELQALETKQKYITDLENSLNNSATEAQNQISSLTTKIQECERYLTEVRQQNTQSQLELRDSLKSLTKDRESIQKELAKLQSDNDSLMGKHSKFAEQLQNEDINLPNNTEVNNKDLHLLLLKYREEIIQAKVAKEHTESSLKSENMFLKSQVHAEQEEKNTLEETLNQEINSLQEKLAVQESLKSELEREAAVRANFEAKYKESDQTLKSIQAKSKQLISALQQQVEEQSNARTHLENELQKQKGKVQSLQIDLDNSEAVQRDFVKLSQSLQIQLEKIRQAENEVRWQHEDDIEDCTNCKQAFSVTKRKHHCRHCGKIFCSDCISKTVISGPNSRQFRVCDICHTILVKDAMPYFSTEPPSTPD</sequence>
<evidence type="ECO:0000256" key="6">
    <source>
        <dbReference type="ARBA" id="ARBA00022553"/>
    </source>
</evidence>
<dbReference type="SUPFAM" id="SSF103652">
    <property type="entry name" value="G protein-binding domain"/>
    <property type="match status" value="1"/>
</dbReference>
<dbReference type="RefSeq" id="XP_022337746.1">
    <property type="nucleotide sequence ID" value="XM_022482038.1"/>
</dbReference>
<dbReference type="GO" id="GO:0008083">
    <property type="term" value="F:growth factor activity"/>
    <property type="evidence" value="ECO:0007669"/>
    <property type="project" value="InterPro"/>
</dbReference>
<dbReference type="Pfam" id="PF01363">
    <property type="entry name" value="FYVE"/>
    <property type="match status" value="1"/>
</dbReference>
<feature type="coiled-coil region" evidence="15">
    <location>
        <begin position="749"/>
        <end position="888"/>
    </location>
</feature>
<accession>A0A8B8EDV5</accession>
<evidence type="ECO:0000313" key="19">
    <source>
        <dbReference type="RefSeq" id="XP_022337746.1"/>
    </source>
</evidence>
<evidence type="ECO:0000256" key="14">
    <source>
        <dbReference type="PROSITE-ProRule" id="PRU00091"/>
    </source>
</evidence>
<dbReference type="InterPro" id="IPR015390">
    <property type="entry name" value="Rabaptin_Rab5-bd_dom"/>
</dbReference>
<feature type="coiled-coil region" evidence="15">
    <location>
        <begin position="370"/>
        <end position="436"/>
    </location>
</feature>
<dbReference type="Gene3D" id="3.30.40.10">
    <property type="entry name" value="Zinc/RING finger domain, C3HC4 (zinc finger)"/>
    <property type="match status" value="1"/>
</dbReference>
<keyword evidence="7" id="KW-0254">Endocytosis</keyword>
<evidence type="ECO:0000256" key="2">
    <source>
        <dbReference type="ARBA" id="ARBA00004496"/>
    </source>
</evidence>
<feature type="domain" description="FYVE-type" evidence="17">
    <location>
        <begin position="894"/>
        <end position="952"/>
    </location>
</feature>
<feature type="coiled-coil region" evidence="15">
    <location>
        <begin position="42"/>
        <end position="159"/>
    </location>
</feature>
<dbReference type="PANTHER" id="PTHR31179">
    <property type="entry name" value="RAB GTPASE-BINDING EFFECTOR PROTEIN"/>
    <property type="match status" value="1"/>
</dbReference>
<dbReference type="CDD" id="cd15739">
    <property type="entry name" value="FYVE_RABE_unchar"/>
    <property type="match status" value="1"/>
</dbReference>
<dbReference type="PROSITE" id="PS50178">
    <property type="entry name" value="ZF_FYVE"/>
    <property type="match status" value="1"/>
</dbReference>
<dbReference type="InterPro" id="IPR018514">
    <property type="entry name" value="Rabaptin_CC"/>
</dbReference>
<dbReference type="AlphaFoldDB" id="A0A8B8EDV5"/>
<protein>
    <submittedName>
        <fullName evidence="19">Rab GTPase-binding effector protein 1-like isoform X1</fullName>
    </submittedName>
</protein>
<dbReference type="GO" id="GO:0008270">
    <property type="term" value="F:zinc ion binding"/>
    <property type="evidence" value="ECO:0007669"/>
    <property type="project" value="UniProtKB-KW"/>
</dbReference>
<keyword evidence="18" id="KW-1185">Reference proteome</keyword>
<evidence type="ECO:0000256" key="3">
    <source>
        <dbReference type="ARBA" id="ARBA00006603"/>
    </source>
</evidence>
<keyword evidence="12" id="KW-0653">Protein transport</keyword>
<dbReference type="InterPro" id="IPR011011">
    <property type="entry name" value="Znf_FYVE_PHD"/>
</dbReference>
<evidence type="ECO:0000256" key="11">
    <source>
        <dbReference type="ARBA" id="ARBA00022833"/>
    </source>
</evidence>
<dbReference type="Proteomes" id="UP000694844">
    <property type="component" value="Chromosome 5"/>
</dbReference>
<dbReference type="GO" id="GO:0005096">
    <property type="term" value="F:GTPase activator activity"/>
    <property type="evidence" value="ECO:0007669"/>
    <property type="project" value="InterPro"/>
</dbReference>
<feature type="region of interest" description="Disordered" evidence="16">
    <location>
        <begin position="455"/>
        <end position="492"/>
    </location>
</feature>
<keyword evidence="8" id="KW-0479">Metal-binding</keyword>
<evidence type="ECO:0000313" key="18">
    <source>
        <dbReference type="Proteomes" id="UP000694844"/>
    </source>
</evidence>
<keyword evidence="4" id="KW-0813">Transport</keyword>
<dbReference type="KEGG" id="cvn:111133563"/>
<name>A0A8B8EDV5_CRAVI</name>
<dbReference type="GO" id="GO:0006897">
    <property type="term" value="P:endocytosis"/>
    <property type="evidence" value="ECO:0007669"/>
    <property type="project" value="UniProtKB-KW"/>
</dbReference>
<comment type="similarity">
    <text evidence="3">Belongs to the rabaptin family.</text>
</comment>
<feature type="region of interest" description="Disordered" evidence="16">
    <location>
        <begin position="1"/>
        <end position="21"/>
    </location>
</feature>
<dbReference type="Pfam" id="PF09311">
    <property type="entry name" value="Rab5-bind"/>
    <property type="match status" value="1"/>
</dbReference>
<evidence type="ECO:0000259" key="17">
    <source>
        <dbReference type="PROSITE" id="PS50178"/>
    </source>
</evidence>
<evidence type="ECO:0000256" key="8">
    <source>
        <dbReference type="ARBA" id="ARBA00022723"/>
    </source>
</evidence>
<keyword evidence="9" id="KW-0967">Endosome</keyword>
<dbReference type="OrthoDB" id="79940at2759"/>
<dbReference type="Pfam" id="PF03528">
    <property type="entry name" value="Rabaptin"/>
    <property type="match status" value="3"/>
</dbReference>
<proteinExistence type="inferred from homology"/>